<accession>A0AAX2F5S8</accession>
<dbReference type="AlphaFoldDB" id="A0AAX2F5S8"/>
<dbReference type="CDD" id="cd13120">
    <property type="entry name" value="BF2867_like_N"/>
    <property type="match status" value="1"/>
</dbReference>
<proteinExistence type="predicted"/>
<gene>
    <name evidence="2" type="ORF">SAMN05444364_12624</name>
</gene>
<dbReference type="RefSeq" id="WP_025838543.1">
    <property type="nucleotide sequence ID" value="NZ_CP072390.1"/>
</dbReference>
<evidence type="ECO:0000256" key="1">
    <source>
        <dbReference type="SAM" id="SignalP"/>
    </source>
</evidence>
<evidence type="ECO:0000313" key="3">
    <source>
        <dbReference type="Proteomes" id="UP000184105"/>
    </source>
</evidence>
<evidence type="ECO:0000313" key="2">
    <source>
        <dbReference type="EMBL" id="SHG01491.1"/>
    </source>
</evidence>
<sequence>MNKLSYYAFTAFLAVGSAMTVVSCADGDLENNDRVYGNGELVRFRVNDVQEETLSRGVMTRGAITPGLCDSDLAGQKLEAYSNANIDVCLIETTVEGVNPVKSGVSTRARIVTTSTLGDFSSSGIRGTVASGIITSPEWFHAKRTKSNGELYTPIYWSFSQPKARFFAVHPNIESYSKMVINETDASGSPSVDFTVEGDVTKQVDLMTACSGDIEYAEQGVQPTTSLDFRHALTAIRFAVGQNLSWNKTIDRVELRNVVMKSRYVLSKQFDGTGADWDHSKDSRGTAFLSGVRVSTSHNPNVTIMGDAGDNYTFYMIPQKLTGSNVEVYVHCTDGTTINVPLKGEWKAGTTRTYKLSQINSTWTYVLTPTDPERAANYDENESQAFGITSYRYSPGSPSQRQAVPWKVVGYDANDDGNFSMDEKPDWLTTLSLTEGEGGTAADLGTASFEPAVTDFLDNRNKELKEAQALGTVTPYDLSTKGGSVARSTANAYLISAPGHYRIPLVYGNAIKNGENNPSSYKTNKRGANVLRNFQDHAGQDITDPWIEKTNGGSNSGVDGAEVVWADAAGLVQLSSTPIVRDAVGNAYLDFTVPADNIQGGNAVVAVKKGNTVIWSWHLWFAPEDVLSTIPVTNKQGKVYNFTKETLGWKPTVWEGSSYDKDRMVKVGIEQTVANSGIKQFAVINLTQKAGCARLGSATFYQFGRKDAFPGVPNDGIKEGGITASQNDEMSIKNGIQNPGVFYPGSHKLSTGPTNSYSYYNLWSMDNTATGFNDNVVVKTVYDPCPAGFKMPASNAFTGFTENGKNGGNMNVDGTDDGETFQNNYGHNFWTNNQKNATIYFPVTGLREKYSAFLTIMDIGCYWLAIPSDAENACFMEFSGSEIKPLHKLDRHYGHSVRPVAE</sequence>
<comment type="caution">
    <text evidence="2">The sequence shown here is derived from an EMBL/GenBank/DDBJ whole genome shotgun (WGS) entry which is preliminary data.</text>
</comment>
<reference evidence="2 3" key="1">
    <citation type="submission" date="2016-11" db="EMBL/GenBank/DDBJ databases">
        <authorList>
            <person name="Varghese N."/>
            <person name="Submissions S."/>
        </authorList>
    </citation>
    <scope>NUCLEOTIDE SEQUENCE [LARGE SCALE GENOMIC DNA]</scope>
    <source>
        <strain evidence="2 3">DSM 22613</strain>
    </source>
</reference>
<evidence type="ECO:0008006" key="4">
    <source>
        <dbReference type="Google" id="ProtNLM"/>
    </source>
</evidence>
<feature type="chain" id="PRO_5043701874" description="Fimbrillin family protein" evidence="1">
    <location>
        <begin position="21"/>
        <end position="902"/>
    </location>
</feature>
<dbReference type="Proteomes" id="UP000184105">
    <property type="component" value="Unassembled WGS sequence"/>
</dbReference>
<keyword evidence="3" id="KW-1185">Reference proteome</keyword>
<feature type="signal peptide" evidence="1">
    <location>
        <begin position="1"/>
        <end position="20"/>
    </location>
</feature>
<organism evidence="2 3">
    <name type="scientific">Prevotella scopos JCM 17725</name>
    <dbReference type="NCBI Taxonomy" id="1236518"/>
    <lineage>
        <taxon>Bacteria</taxon>
        <taxon>Pseudomonadati</taxon>
        <taxon>Bacteroidota</taxon>
        <taxon>Bacteroidia</taxon>
        <taxon>Bacteroidales</taxon>
        <taxon>Prevotellaceae</taxon>
        <taxon>Prevotella</taxon>
    </lineage>
</organism>
<protein>
    <recommendedName>
        <fullName evidence="4">Fimbrillin family protein</fullName>
    </recommendedName>
</protein>
<dbReference type="EMBL" id="FQWA01000026">
    <property type="protein sequence ID" value="SHG01491.1"/>
    <property type="molecule type" value="Genomic_DNA"/>
</dbReference>
<keyword evidence="1" id="KW-0732">Signal</keyword>
<dbReference type="PROSITE" id="PS51257">
    <property type="entry name" value="PROKAR_LIPOPROTEIN"/>
    <property type="match status" value="1"/>
</dbReference>
<name>A0AAX2F5S8_9BACT</name>